<evidence type="ECO:0000313" key="4">
    <source>
        <dbReference type="Proteomes" id="UP001168883"/>
    </source>
</evidence>
<dbReference type="SMART" id="SM00530">
    <property type="entry name" value="HTH_XRE"/>
    <property type="match status" value="1"/>
</dbReference>
<dbReference type="PROSITE" id="PS50943">
    <property type="entry name" value="HTH_CROC1"/>
    <property type="match status" value="1"/>
</dbReference>
<sequence>MIGKRIQHYRKQKRISLTELANRAGVAKSYLSSIERNIQKNPSIEFLNKIAAVLGVEVEVLIHDVPPYGYQLSLNDLEWLQFAREADNAGISIHDVRHYVEKCKLIGQTNEKMNNETCKQ</sequence>
<dbReference type="CDD" id="cd00093">
    <property type="entry name" value="HTH_XRE"/>
    <property type="match status" value="1"/>
</dbReference>
<dbReference type="InterPro" id="IPR050807">
    <property type="entry name" value="TransReg_Diox_bact_type"/>
</dbReference>
<dbReference type="Pfam" id="PF01381">
    <property type="entry name" value="HTH_3"/>
    <property type="match status" value="1"/>
</dbReference>
<keyword evidence="4" id="KW-1185">Reference proteome</keyword>
<evidence type="ECO:0000259" key="2">
    <source>
        <dbReference type="PROSITE" id="PS50943"/>
    </source>
</evidence>
<dbReference type="Gene3D" id="1.10.260.40">
    <property type="entry name" value="lambda repressor-like DNA-binding domains"/>
    <property type="match status" value="1"/>
</dbReference>
<dbReference type="PANTHER" id="PTHR46797:SF13">
    <property type="entry name" value="HTH-TYPE TRANSCRIPTIONAL REGULATOR SINR"/>
    <property type="match status" value="1"/>
</dbReference>
<dbReference type="EMBL" id="JAUMKJ010000002">
    <property type="protein sequence ID" value="MDO3675759.1"/>
    <property type="molecule type" value="Genomic_DNA"/>
</dbReference>
<evidence type="ECO:0000313" key="3">
    <source>
        <dbReference type="EMBL" id="MDO3675759.1"/>
    </source>
</evidence>
<gene>
    <name evidence="3" type="ORF">Q3C12_02010</name>
</gene>
<accession>A0ABT8V2X2</accession>
<name>A0ABT8V2X2_9BACL</name>
<dbReference type="Proteomes" id="UP001168883">
    <property type="component" value="Unassembled WGS sequence"/>
</dbReference>
<protein>
    <submittedName>
        <fullName evidence="3">Helix-turn-helix domain-containing protein</fullName>
    </submittedName>
</protein>
<dbReference type="PANTHER" id="PTHR46797">
    <property type="entry name" value="HTH-TYPE TRANSCRIPTIONAL REGULATOR"/>
    <property type="match status" value="1"/>
</dbReference>
<keyword evidence="1" id="KW-0238">DNA-binding</keyword>
<dbReference type="InterPro" id="IPR001387">
    <property type="entry name" value="Cro/C1-type_HTH"/>
</dbReference>
<evidence type="ECO:0000256" key="1">
    <source>
        <dbReference type="ARBA" id="ARBA00023125"/>
    </source>
</evidence>
<comment type="caution">
    <text evidence="3">The sequence shown here is derived from an EMBL/GenBank/DDBJ whole genome shotgun (WGS) entry which is preliminary data.</text>
</comment>
<reference evidence="3" key="1">
    <citation type="submission" date="2023-07" db="EMBL/GenBank/DDBJ databases">
        <authorList>
            <person name="Aktuganov G."/>
            <person name="Boyko T."/>
            <person name="Delegan Y."/>
            <person name="Galimzianova N."/>
            <person name="Gilvanova E."/>
            <person name="Korobov V."/>
            <person name="Kuzmina L."/>
            <person name="Melentiev A."/>
            <person name="Milman P."/>
            <person name="Ryabova A."/>
            <person name="Stupak E."/>
            <person name="Yasakov T."/>
            <person name="Zharikova N."/>
            <person name="Zhurenko E."/>
        </authorList>
    </citation>
    <scope>NUCLEOTIDE SEQUENCE</scope>
    <source>
        <strain evidence="3">IB-739</strain>
    </source>
</reference>
<organism evidence="3 4">
    <name type="scientific">Paenibacillus ehimensis</name>
    <dbReference type="NCBI Taxonomy" id="79264"/>
    <lineage>
        <taxon>Bacteria</taxon>
        <taxon>Bacillati</taxon>
        <taxon>Bacillota</taxon>
        <taxon>Bacilli</taxon>
        <taxon>Bacillales</taxon>
        <taxon>Paenibacillaceae</taxon>
        <taxon>Paenibacillus</taxon>
    </lineage>
</organism>
<dbReference type="RefSeq" id="WP_127487608.1">
    <property type="nucleotide sequence ID" value="NZ_JAUMKJ010000002.1"/>
</dbReference>
<proteinExistence type="predicted"/>
<feature type="domain" description="HTH cro/C1-type" evidence="2">
    <location>
        <begin position="6"/>
        <end position="61"/>
    </location>
</feature>
<dbReference type="SUPFAM" id="SSF47413">
    <property type="entry name" value="lambda repressor-like DNA-binding domains"/>
    <property type="match status" value="1"/>
</dbReference>
<dbReference type="InterPro" id="IPR010982">
    <property type="entry name" value="Lambda_DNA-bd_dom_sf"/>
</dbReference>